<dbReference type="Proteomes" id="UP000318453">
    <property type="component" value="Chromosome"/>
</dbReference>
<dbReference type="PANTHER" id="PTHR43570:SF16">
    <property type="entry name" value="ALDEHYDE DEHYDROGENASE TYPE III, ISOFORM Q"/>
    <property type="match status" value="1"/>
</dbReference>
<dbReference type="FunFam" id="3.40.605.10:FF:000004">
    <property type="entry name" value="Aldehyde dehydrogenase"/>
    <property type="match status" value="1"/>
</dbReference>
<keyword evidence="3" id="KW-0520">NAD</keyword>
<protein>
    <recommendedName>
        <fullName evidence="4">Aldehyde dehydrogenase</fullName>
    </recommendedName>
</protein>
<evidence type="ECO:0000256" key="8">
    <source>
        <dbReference type="SAM" id="Coils"/>
    </source>
</evidence>
<dbReference type="CDD" id="cd07136">
    <property type="entry name" value="ALDH_YwdH-P39616"/>
    <property type="match status" value="1"/>
</dbReference>
<evidence type="ECO:0000256" key="3">
    <source>
        <dbReference type="ARBA" id="ARBA00023027"/>
    </source>
</evidence>
<keyword evidence="11" id="KW-1185">Reference proteome</keyword>
<dbReference type="Gene3D" id="3.40.605.10">
    <property type="entry name" value="Aldehyde Dehydrogenase, Chain A, domain 1"/>
    <property type="match status" value="1"/>
</dbReference>
<evidence type="ECO:0000313" key="11">
    <source>
        <dbReference type="Proteomes" id="UP000318453"/>
    </source>
</evidence>
<dbReference type="InterPro" id="IPR029510">
    <property type="entry name" value="Ald_DH_CS_GLU"/>
</dbReference>
<keyword evidence="2 4" id="KW-0560">Oxidoreductase</keyword>
<dbReference type="FunFam" id="3.40.309.10:FF:000003">
    <property type="entry name" value="Aldehyde dehydrogenase"/>
    <property type="match status" value="1"/>
</dbReference>
<dbReference type="InterPro" id="IPR015590">
    <property type="entry name" value="Aldehyde_DH_dom"/>
</dbReference>
<dbReference type="InterPro" id="IPR016162">
    <property type="entry name" value="Ald_DH_N"/>
</dbReference>
<feature type="active site" evidence="5">
    <location>
        <position position="247"/>
    </location>
</feature>
<evidence type="ECO:0000313" key="10">
    <source>
        <dbReference type="EMBL" id="QDZ40552.1"/>
    </source>
</evidence>
<comment type="similarity">
    <text evidence="1 4 7">Belongs to the aldehyde dehydrogenase family.</text>
</comment>
<feature type="domain" description="Aldehyde dehydrogenase" evidence="9">
    <location>
        <begin position="6"/>
        <end position="439"/>
    </location>
</feature>
<evidence type="ECO:0000256" key="6">
    <source>
        <dbReference type="PROSITE-ProRule" id="PRU10007"/>
    </source>
</evidence>
<gene>
    <name evidence="10" type="ORF">FRE64_11660</name>
</gene>
<dbReference type="SUPFAM" id="SSF53720">
    <property type="entry name" value="ALDH-like"/>
    <property type="match status" value="1"/>
</dbReference>
<dbReference type="InterPro" id="IPR012394">
    <property type="entry name" value="Aldehyde_DH_NAD(P)"/>
</dbReference>
<evidence type="ECO:0000256" key="1">
    <source>
        <dbReference type="ARBA" id="ARBA00009986"/>
    </source>
</evidence>
<sequence length="467" mass="52326">MLKTTEIPNLVKSQKEFFATGKTKDIAFRKEQLEKLKKEIKNHQEAITDALFKDLGKPKFEAILTEVANCEEETNYILKHLDRWAKYKPVKTPLNFFPANSLIVPEPLGQALIIGPWNYPFQLSILPLLGAIAAGNCAIIKPSEITPNVSKVIADVIGKTFDPNYITVVEGDKTVAEELLKQKFDHIFYTGGARVGKIVMKAAAENLTPVTLELGGKSPCIVEPDIHIKHSARRIIWGKCLNAGQTCVAPDYLLVHREIKDQLVTAMKDSLKEFFGENPAESPDYARIVSDRHFNRLTEFLKEGNIIVGGETDAESRYIAPTLIDEVSWNDAVMEEEIFGPILPIIEYDDLESAFAKHGRSPIAQINDRPKPLALYLFSKSKSKQKQVLQQTSAGGVTLNDTIIHLGSPELPFGGVGESGMGAYHGKASFDTFTHYKSVTNRKFWLDIKLRYPPYADKFKFLKFLFK</sequence>
<evidence type="ECO:0000256" key="5">
    <source>
        <dbReference type="PIRSR" id="PIRSR036492-1"/>
    </source>
</evidence>
<dbReference type="PANTHER" id="PTHR43570">
    <property type="entry name" value="ALDEHYDE DEHYDROGENASE"/>
    <property type="match status" value="1"/>
</dbReference>
<dbReference type="GO" id="GO:0004029">
    <property type="term" value="F:aldehyde dehydrogenase (NAD+) activity"/>
    <property type="evidence" value="ECO:0007669"/>
    <property type="project" value="TreeGrafter"/>
</dbReference>
<dbReference type="AlphaFoldDB" id="A0A5B8NMN8"/>
<dbReference type="Gene3D" id="3.40.309.10">
    <property type="entry name" value="Aldehyde Dehydrogenase, Chain A, domain 2"/>
    <property type="match status" value="1"/>
</dbReference>
<dbReference type="OrthoDB" id="9762913at2"/>
<dbReference type="InterPro" id="IPR016163">
    <property type="entry name" value="Ald_DH_C"/>
</dbReference>
<evidence type="ECO:0000259" key="9">
    <source>
        <dbReference type="Pfam" id="PF00171"/>
    </source>
</evidence>
<dbReference type="EMBL" id="CP042326">
    <property type="protein sequence ID" value="QDZ40552.1"/>
    <property type="molecule type" value="Genomic_DNA"/>
</dbReference>
<reference evidence="10" key="1">
    <citation type="submission" date="2019-08" db="EMBL/GenBank/DDBJ databases">
        <title>Carotenoids and Carotenoid Binding Proteins in the Halophilic Cyanobacterium Euhalothece sp. ZM00.</title>
        <authorList>
            <person name="Cho S.M."/>
            <person name="Song J.Y."/>
            <person name="Park Y.-I."/>
        </authorList>
    </citation>
    <scope>NUCLEOTIDE SEQUENCE [LARGE SCALE GENOMIC DNA]</scope>
    <source>
        <strain evidence="10">Z-M001</strain>
    </source>
</reference>
<feature type="coiled-coil region" evidence="8">
    <location>
        <begin position="26"/>
        <end position="53"/>
    </location>
</feature>
<dbReference type="PROSITE" id="PS00687">
    <property type="entry name" value="ALDEHYDE_DEHYDR_GLU"/>
    <property type="match status" value="1"/>
</dbReference>
<organism evidence="10 11">
    <name type="scientific">Euhalothece natronophila Z-M001</name>
    <dbReference type="NCBI Taxonomy" id="522448"/>
    <lineage>
        <taxon>Bacteria</taxon>
        <taxon>Bacillati</taxon>
        <taxon>Cyanobacteriota</taxon>
        <taxon>Cyanophyceae</taxon>
        <taxon>Oscillatoriophycideae</taxon>
        <taxon>Chroococcales</taxon>
        <taxon>Halothecacae</taxon>
        <taxon>Halothece cluster</taxon>
        <taxon>Euhalothece</taxon>
    </lineage>
</organism>
<dbReference type="KEGG" id="enn:FRE64_11660"/>
<feature type="active site" evidence="5 6">
    <location>
        <position position="213"/>
    </location>
</feature>
<dbReference type="InterPro" id="IPR016161">
    <property type="entry name" value="Ald_DH/histidinol_DH"/>
</dbReference>
<evidence type="ECO:0000256" key="2">
    <source>
        <dbReference type="ARBA" id="ARBA00023002"/>
    </source>
</evidence>
<dbReference type="Pfam" id="PF00171">
    <property type="entry name" value="Aldedh"/>
    <property type="match status" value="1"/>
</dbReference>
<dbReference type="PIRSF" id="PIRSF036492">
    <property type="entry name" value="ALDH"/>
    <property type="match status" value="1"/>
</dbReference>
<dbReference type="GO" id="GO:0005737">
    <property type="term" value="C:cytoplasm"/>
    <property type="evidence" value="ECO:0007669"/>
    <property type="project" value="TreeGrafter"/>
</dbReference>
<accession>A0A5B8NMN8</accession>
<evidence type="ECO:0000256" key="7">
    <source>
        <dbReference type="RuleBase" id="RU003345"/>
    </source>
</evidence>
<dbReference type="GO" id="GO:0006081">
    <property type="term" value="P:aldehyde metabolic process"/>
    <property type="evidence" value="ECO:0007669"/>
    <property type="project" value="InterPro"/>
</dbReference>
<keyword evidence="8" id="KW-0175">Coiled coil</keyword>
<proteinExistence type="inferred from homology"/>
<name>A0A5B8NMN8_9CHRO</name>
<evidence type="ECO:0000256" key="4">
    <source>
        <dbReference type="PIRNR" id="PIRNR036492"/>
    </source>
</evidence>
<dbReference type="RefSeq" id="WP_146296401.1">
    <property type="nucleotide sequence ID" value="NZ_CP042326.1"/>
</dbReference>